<dbReference type="GO" id="GO:0005654">
    <property type="term" value="C:nucleoplasm"/>
    <property type="evidence" value="ECO:0007669"/>
    <property type="project" value="TreeGrafter"/>
</dbReference>
<dbReference type="PANTHER" id="PTHR13832:SF803">
    <property type="entry name" value="PROTEIN PHOSPHATASE 1G"/>
    <property type="match status" value="1"/>
</dbReference>
<evidence type="ECO:0000256" key="4">
    <source>
        <dbReference type="ARBA" id="ARBA00022723"/>
    </source>
</evidence>
<evidence type="ECO:0000256" key="5">
    <source>
        <dbReference type="ARBA" id="ARBA00022801"/>
    </source>
</evidence>
<dbReference type="Gene3D" id="3.60.40.10">
    <property type="entry name" value="PPM-type phosphatase domain"/>
    <property type="match status" value="1"/>
</dbReference>
<dbReference type="SUPFAM" id="SSF81606">
    <property type="entry name" value="PP2C-like"/>
    <property type="match status" value="1"/>
</dbReference>
<keyword evidence="6" id="KW-0460">Magnesium</keyword>
<proteinExistence type="inferred from homology"/>
<dbReference type="GO" id="GO:0046872">
    <property type="term" value="F:metal ion binding"/>
    <property type="evidence" value="ECO:0007669"/>
    <property type="project" value="UniProtKB-KW"/>
</dbReference>
<dbReference type="AlphaFoldDB" id="A0AA35WN10"/>
<dbReference type="InterPro" id="IPR001932">
    <property type="entry name" value="PPM-type_phosphatase-like_dom"/>
</dbReference>
<evidence type="ECO:0000256" key="2">
    <source>
        <dbReference type="ARBA" id="ARBA00006702"/>
    </source>
</evidence>
<dbReference type="GO" id="GO:0004722">
    <property type="term" value="F:protein serine/threonine phosphatase activity"/>
    <property type="evidence" value="ECO:0007669"/>
    <property type="project" value="UniProtKB-EC"/>
</dbReference>
<dbReference type="PROSITE" id="PS51746">
    <property type="entry name" value="PPM_2"/>
    <property type="match status" value="1"/>
</dbReference>
<evidence type="ECO:0000256" key="3">
    <source>
        <dbReference type="ARBA" id="ARBA00013081"/>
    </source>
</evidence>
<evidence type="ECO:0000313" key="11">
    <source>
        <dbReference type="EMBL" id="CAI8019977.1"/>
    </source>
</evidence>
<dbReference type="InterPro" id="IPR036457">
    <property type="entry name" value="PPM-type-like_dom_sf"/>
</dbReference>
<keyword evidence="12" id="KW-1185">Reference proteome</keyword>
<keyword evidence="5" id="KW-0378">Hydrolase</keyword>
<dbReference type="EC" id="3.1.3.16" evidence="3"/>
<gene>
    <name evidence="11" type="ORF">GBAR_LOCUS11960</name>
</gene>
<comment type="caution">
    <text evidence="11">The sequence shown here is derived from an EMBL/GenBank/DDBJ whole genome shotgun (WGS) entry which is preliminary data.</text>
</comment>
<feature type="compositionally biased region" description="Basic and acidic residues" evidence="9">
    <location>
        <begin position="1"/>
        <end position="10"/>
    </location>
</feature>
<keyword evidence="7" id="KW-0904">Protein phosphatase</keyword>
<evidence type="ECO:0000259" key="10">
    <source>
        <dbReference type="PROSITE" id="PS51746"/>
    </source>
</evidence>
<organism evidence="11 12">
    <name type="scientific">Geodia barretti</name>
    <name type="common">Barrett's horny sponge</name>
    <dbReference type="NCBI Taxonomy" id="519541"/>
    <lineage>
        <taxon>Eukaryota</taxon>
        <taxon>Metazoa</taxon>
        <taxon>Porifera</taxon>
        <taxon>Demospongiae</taxon>
        <taxon>Heteroscleromorpha</taxon>
        <taxon>Tetractinellida</taxon>
        <taxon>Astrophorina</taxon>
        <taxon>Geodiidae</taxon>
        <taxon>Geodia</taxon>
    </lineage>
</organism>
<accession>A0AA35WN10</accession>
<dbReference type="CDD" id="cd00143">
    <property type="entry name" value="PP2Cc"/>
    <property type="match status" value="1"/>
</dbReference>
<protein>
    <recommendedName>
        <fullName evidence="3">protein-serine/threonine phosphatase</fullName>
        <ecNumber evidence="3">3.1.3.16</ecNumber>
    </recommendedName>
</protein>
<evidence type="ECO:0000256" key="1">
    <source>
        <dbReference type="ARBA" id="ARBA00001936"/>
    </source>
</evidence>
<keyword evidence="8" id="KW-0464">Manganese</keyword>
<evidence type="ECO:0000313" key="12">
    <source>
        <dbReference type="Proteomes" id="UP001174909"/>
    </source>
</evidence>
<evidence type="ECO:0000256" key="8">
    <source>
        <dbReference type="ARBA" id="ARBA00023211"/>
    </source>
</evidence>
<comment type="similarity">
    <text evidence="2">Belongs to the PP2C family.</text>
</comment>
<dbReference type="Proteomes" id="UP001174909">
    <property type="component" value="Unassembled WGS sequence"/>
</dbReference>
<dbReference type="EMBL" id="CASHTH010001793">
    <property type="protein sequence ID" value="CAI8019977.1"/>
    <property type="molecule type" value="Genomic_DNA"/>
</dbReference>
<comment type="cofactor">
    <cofactor evidence="1">
        <name>Mn(2+)</name>
        <dbReference type="ChEBI" id="CHEBI:29035"/>
    </cofactor>
</comment>
<dbReference type="InterPro" id="IPR015655">
    <property type="entry name" value="PP2C"/>
</dbReference>
<dbReference type="Pfam" id="PF00481">
    <property type="entry name" value="PP2C"/>
    <property type="match status" value="1"/>
</dbReference>
<dbReference type="PANTHER" id="PTHR13832">
    <property type="entry name" value="PROTEIN PHOSPHATASE 2C"/>
    <property type="match status" value="1"/>
</dbReference>
<feature type="region of interest" description="Disordered" evidence="9">
    <location>
        <begin position="1"/>
        <end position="31"/>
    </location>
</feature>
<reference evidence="11" key="1">
    <citation type="submission" date="2023-03" db="EMBL/GenBank/DDBJ databases">
        <authorList>
            <person name="Steffen K."/>
            <person name="Cardenas P."/>
        </authorList>
    </citation>
    <scope>NUCLEOTIDE SEQUENCE</scope>
</reference>
<feature type="non-terminal residue" evidence="11">
    <location>
        <position position="1"/>
    </location>
</feature>
<dbReference type="SMART" id="SM00332">
    <property type="entry name" value="PP2Cc"/>
    <property type="match status" value="1"/>
</dbReference>
<evidence type="ECO:0000256" key="7">
    <source>
        <dbReference type="ARBA" id="ARBA00022912"/>
    </source>
</evidence>
<name>A0AA35WN10_GEOBA</name>
<sequence length="241" mass="26119">SRPQNHREAVGGRTTRKRKREENAGPRPRGKKFCRGVLDEEGYHSGTTAVVCLLRQDSLTVANAGDSRCVVSCAGKAVDMSEDHKPTDEPELSRIQRAGGHVGADGRVNGGLNLSRAIGDHFYKENSELSLEEQMITALPDVQSRSLQTEDEFVVLACDGIWNTKSSQEVVDFVGQKLREGVREREMQSLGALLETVCEELCDDCLAADTDNDGTGCDNMTATIVLLSPPSPSLPSLPPPI</sequence>
<keyword evidence="4" id="KW-0479">Metal-binding</keyword>
<evidence type="ECO:0000256" key="6">
    <source>
        <dbReference type="ARBA" id="ARBA00022842"/>
    </source>
</evidence>
<evidence type="ECO:0000256" key="9">
    <source>
        <dbReference type="SAM" id="MobiDB-lite"/>
    </source>
</evidence>
<feature type="domain" description="PPM-type phosphatase" evidence="10">
    <location>
        <begin position="1"/>
        <end position="227"/>
    </location>
</feature>